<proteinExistence type="predicted"/>
<evidence type="ECO:0000259" key="2">
    <source>
        <dbReference type="Pfam" id="PF12802"/>
    </source>
</evidence>
<dbReference type="InterPro" id="IPR036390">
    <property type="entry name" value="WH_DNA-bd_sf"/>
</dbReference>
<dbReference type="GO" id="GO:0005829">
    <property type="term" value="C:cytosol"/>
    <property type="evidence" value="ECO:0007669"/>
    <property type="project" value="TreeGrafter"/>
</dbReference>
<dbReference type="RefSeq" id="WP_030428814.1">
    <property type="nucleotide sequence ID" value="NZ_JOEF01000005.1"/>
</dbReference>
<dbReference type="eggNOG" id="COG2826">
    <property type="taxonomic scope" value="Bacteria"/>
</dbReference>
<dbReference type="InterPro" id="IPR051917">
    <property type="entry name" value="Transposase-Integrase"/>
</dbReference>
<evidence type="ECO:0000313" key="5">
    <source>
        <dbReference type="Proteomes" id="UP000183376"/>
    </source>
</evidence>
<dbReference type="STRING" id="211114.SAMN04489726_4517"/>
<dbReference type="Proteomes" id="UP000183376">
    <property type="component" value="Chromosome I"/>
</dbReference>
<dbReference type="EMBL" id="LT629701">
    <property type="protein sequence ID" value="SDN02449.1"/>
    <property type="molecule type" value="Genomic_DNA"/>
</dbReference>
<feature type="domain" description="HTH marR-type" evidence="2">
    <location>
        <begin position="103"/>
        <end position="162"/>
    </location>
</feature>
<dbReference type="eggNOG" id="COG1510">
    <property type="taxonomic scope" value="Bacteria"/>
</dbReference>
<organism evidence="4 5">
    <name type="scientific">Allokutzneria albata</name>
    <name type="common">Kibdelosporangium albatum</name>
    <dbReference type="NCBI Taxonomy" id="211114"/>
    <lineage>
        <taxon>Bacteria</taxon>
        <taxon>Bacillati</taxon>
        <taxon>Actinomycetota</taxon>
        <taxon>Actinomycetes</taxon>
        <taxon>Pseudonocardiales</taxon>
        <taxon>Pseudonocardiaceae</taxon>
        <taxon>Allokutzneria</taxon>
    </lineage>
</organism>
<feature type="domain" description="Transposase IS30-like HTH" evidence="3">
    <location>
        <begin position="5"/>
        <end position="45"/>
    </location>
</feature>
<dbReference type="Gene3D" id="1.10.10.10">
    <property type="entry name" value="Winged helix-like DNA-binding domain superfamily/Winged helix DNA-binding domain"/>
    <property type="match status" value="1"/>
</dbReference>
<dbReference type="InterPro" id="IPR025246">
    <property type="entry name" value="IS30-like_HTH"/>
</dbReference>
<accession>A0A1G9Y033</accession>
<dbReference type="InterPro" id="IPR036388">
    <property type="entry name" value="WH-like_DNA-bd_sf"/>
</dbReference>
<dbReference type="AlphaFoldDB" id="A0A1G9Y033"/>
<protein>
    <submittedName>
        <fullName evidence="4">MarR family protein</fullName>
    </submittedName>
</protein>
<dbReference type="PANTHER" id="PTHR10948">
    <property type="entry name" value="TRANSPOSASE"/>
    <property type="match status" value="1"/>
</dbReference>
<dbReference type="OrthoDB" id="4823987at2"/>
<dbReference type="SUPFAM" id="SSF46785">
    <property type="entry name" value="Winged helix' DNA-binding domain"/>
    <property type="match status" value="1"/>
</dbReference>
<dbReference type="Pfam" id="PF12802">
    <property type="entry name" value="MarR_2"/>
    <property type="match status" value="1"/>
</dbReference>
<gene>
    <name evidence="4" type="ORF">SAMN04489726_4517</name>
</gene>
<evidence type="ECO:0000313" key="4">
    <source>
        <dbReference type="EMBL" id="SDN02449.1"/>
    </source>
</evidence>
<dbReference type="GO" id="GO:0003700">
    <property type="term" value="F:DNA-binding transcription factor activity"/>
    <property type="evidence" value="ECO:0007669"/>
    <property type="project" value="InterPro"/>
</dbReference>
<dbReference type="InterPro" id="IPR000835">
    <property type="entry name" value="HTH_MarR-typ"/>
</dbReference>
<dbReference type="GO" id="GO:0004803">
    <property type="term" value="F:transposase activity"/>
    <property type="evidence" value="ECO:0007669"/>
    <property type="project" value="TreeGrafter"/>
</dbReference>
<dbReference type="PANTHER" id="PTHR10948:SF23">
    <property type="entry name" value="TRANSPOSASE INSI FOR INSERTION SEQUENCE ELEMENT IS30A-RELATED"/>
    <property type="match status" value="1"/>
</dbReference>
<evidence type="ECO:0000256" key="1">
    <source>
        <dbReference type="SAM" id="MobiDB-lite"/>
    </source>
</evidence>
<keyword evidence="5" id="KW-1185">Reference proteome</keyword>
<name>A0A1G9Y033_ALLAB</name>
<dbReference type="GO" id="GO:0032196">
    <property type="term" value="P:transposition"/>
    <property type="evidence" value="ECO:0007669"/>
    <property type="project" value="TreeGrafter"/>
</dbReference>
<evidence type="ECO:0000259" key="3">
    <source>
        <dbReference type="Pfam" id="PF13936"/>
    </source>
</evidence>
<reference evidence="4 5" key="1">
    <citation type="submission" date="2016-10" db="EMBL/GenBank/DDBJ databases">
        <authorList>
            <person name="de Groot N.N."/>
        </authorList>
    </citation>
    <scope>NUCLEOTIDE SEQUENCE [LARGE SCALE GENOMIC DNA]</scope>
    <source>
        <strain evidence="4 5">DSM 44149</strain>
    </source>
</reference>
<sequence>MPGGRLTDQDRRQIAAGLAEGLGFAEIARQLGRPTSTVSREVARNGGAAEYRADEAGTSTWRRARRSKPAFPAVAPSGDQHGRDPRAMREFTEQFVALMVQTGLPRMAARVLAALVTTDSGTLTAAELVRLLAVSPASVSKSVAYLEGLELVRRERERPRGRERYLIDDDVWLQTWMTSARTNLMLAETAQRGVEVFDPATPAGARLEHMARFFAQLSEDMTGGGLTESTVRDVLTALAALVHAARPLAVDELAEALGWPEERVVDALRDAEKHPDLTGPVAVSRTEDGDCTVVAAPDRLTAAQREALSSERRMSRSRA</sequence>
<dbReference type="Pfam" id="PF13936">
    <property type="entry name" value="HTH_38"/>
    <property type="match status" value="1"/>
</dbReference>
<feature type="region of interest" description="Disordered" evidence="1">
    <location>
        <begin position="33"/>
        <end position="84"/>
    </location>
</feature>